<dbReference type="SUPFAM" id="SSF50475">
    <property type="entry name" value="FMN-binding split barrel"/>
    <property type="match status" value="1"/>
</dbReference>
<dbReference type="Gene3D" id="2.30.110.10">
    <property type="entry name" value="Electron Transport, Fmn-binding Protein, Chain A"/>
    <property type="match status" value="1"/>
</dbReference>
<evidence type="ECO:0000256" key="3">
    <source>
        <dbReference type="ARBA" id="ARBA00049106"/>
    </source>
</evidence>
<evidence type="ECO:0000313" key="5">
    <source>
        <dbReference type="EMBL" id="BBY07328.1"/>
    </source>
</evidence>
<dbReference type="GO" id="GO:0070967">
    <property type="term" value="F:coenzyme F420 binding"/>
    <property type="evidence" value="ECO:0007669"/>
    <property type="project" value="TreeGrafter"/>
</dbReference>
<evidence type="ECO:0000313" key="6">
    <source>
        <dbReference type="Proteomes" id="UP000466894"/>
    </source>
</evidence>
<dbReference type="AlphaFoldDB" id="A0A7I7PFD0"/>
<protein>
    <submittedName>
        <fullName evidence="5">Nitroreductase</fullName>
    </submittedName>
</protein>
<gene>
    <name evidence="5" type="ORF">MNVI_26460</name>
</gene>
<name>A0A7I7PFD0_9MYCO</name>
<dbReference type="EMBL" id="AP022583">
    <property type="protein sequence ID" value="BBY07328.1"/>
    <property type="molecule type" value="Genomic_DNA"/>
</dbReference>
<dbReference type="InterPro" id="IPR004378">
    <property type="entry name" value="F420H2_quin_Rdtase"/>
</dbReference>
<feature type="region of interest" description="Disordered" evidence="4">
    <location>
        <begin position="1"/>
        <end position="42"/>
    </location>
</feature>
<keyword evidence="2" id="KW-0560">Oxidoreductase</keyword>
<comment type="similarity">
    <text evidence="1">Belongs to the F420H(2)-dependent quinone reductase family.</text>
</comment>
<dbReference type="InterPro" id="IPR012349">
    <property type="entry name" value="Split_barrel_FMN-bd"/>
</dbReference>
<dbReference type="KEGG" id="mnv:MNVI_26460"/>
<proteinExistence type="inferred from homology"/>
<reference evidence="5 6" key="1">
    <citation type="journal article" date="2019" name="Emerg. Microbes Infect.">
        <title>Comprehensive subspecies identification of 175 nontuberculous mycobacteria species based on 7547 genomic profiles.</title>
        <authorList>
            <person name="Matsumoto Y."/>
            <person name="Kinjo T."/>
            <person name="Motooka D."/>
            <person name="Nabeya D."/>
            <person name="Jung N."/>
            <person name="Uechi K."/>
            <person name="Horii T."/>
            <person name="Iida T."/>
            <person name="Fujita J."/>
            <person name="Nakamura S."/>
        </authorList>
    </citation>
    <scope>NUCLEOTIDE SEQUENCE [LARGE SCALE GENOMIC DNA]</scope>
    <source>
        <strain evidence="5 6">JCM 16367</strain>
    </source>
</reference>
<dbReference type="NCBIfam" id="TIGR00026">
    <property type="entry name" value="hi_GC_TIGR00026"/>
    <property type="match status" value="1"/>
</dbReference>
<accession>A0A7I7PFD0</accession>
<dbReference type="Proteomes" id="UP000466894">
    <property type="component" value="Chromosome"/>
</dbReference>
<sequence length="207" mass="22312">MQAAGYPGLRTAPTGDAESGRRMLGSGYDRPVMPEDTINGIPRADPRARRAAWKRALLSLVATKPGAAVHRAIAAPLDAAIMRATRGRVNLGAGALPMVVLTSTGARSGQRRETPLAYFTDEDAVILTASNYGGQRHPSWLHNLLAHPECELHIGDRGGRFIAQEVTGAERDRLFALAADLYPGYANYAERIDGIRTIRMMRLTPGA</sequence>
<evidence type="ECO:0000256" key="4">
    <source>
        <dbReference type="SAM" id="MobiDB-lite"/>
    </source>
</evidence>
<dbReference type="Pfam" id="PF04075">
    <property type="entry name" value="F420H2_quin_red"/>
    <property type="match status" value="1"/>
</dbReference>
<evidence type="ECO:0000256" key="2">
    <source>
        <dbReference type="ARBA" id="ARBA00023002"/>
    </source>
</evidence>
<evidence type="ECO:0000256" key="1">
    <source>
        <dbReference type="ARBA" id="ARBA00008710"/>
    </source>
</evidence>
<dbReference type="GO" id="GO:0005886">
    <property type="term" value="C:plasma membrane"/>
    <property type="evidence" value="ECO:0007669"/>
    <property type="project" value="TreeGrafter"/>
</dbReference>
<comment type="catalytic activity">
    <reaction evidence="3">
        <text>oxidized coenzyme F420-(gamma-L-Glu)(n) + a quinol + H(+) = reduced coenzyme F420-(gamma-L-Glu)(n) + a quinone</text>
        <dbReference type="Rhea" id="RHEA:39663"/>
        <dbReference type="Rhea" id="RHEA-COMP:12939"/>
        <dbReference type="Rhea" id="RHEA-COMP:14378"/>
        <dbReference type="ChEBI" id="CHEBI:15378"/>
        <dbReference type="ChEBI" id="CHEBI:24646"/>
        <dbReference type="ChEBI" id="CHEBI:132124"/>
        <dbReference type="ChEBI" id="CHEBI:133980"/>
        <dbReference type="ChEBI" id="CHEBI:139511"/>
    </reaction>
</comment>
<organism evidence="5 6">
    <name type="scientific">Mycobacterium noviomagense</name>
    <dbReference type="NCBI Taxonomy" id="459858"/>
    <lineage>
        <taxon>Bacteria</taxon>
        <taxon>Bacillati</taxon>
        <taxon>Actinomycetota</taxon>
        <taxon>Actinomycetes</taxon>
        <taxon>Mycobacteriales</taxon>
        <taxon>Mycobacteriaceae</taxon>
        <taxon>Mycobacterium</taxon>
    </lineage>
</organism>
<dbReference type="GO" id="GO:0016491">
    <property type="term" value="F:oxidoreductase activity"/>
    <property type="evidence" value="ECO:0007669"/>
    <property type="project" value="UniProtKB-KW"/>
</dbReference>
<dbReference type="PANTHER" id="PTHR39428:SF1">
    <property type="entry name" value="F420H(2)-DEPENDENT QUINONE REDUCTASE RV1261C"/>
    <property type="match status" value="1"/>
</dbReference>
<dbReference type="PANTHER" id="PTHR39428">
    <property type="entry name" value="F420H(2)-DEPENDENT QUINONE REDUCTASE RV1261C"/>
    <property type="match status" value="1"/>
</dbReference>